<organism evidence="1 2">
    <name type="scientific">Trifolium pratense</name>
    <name type="common">Red clover</name>
    <dbReference type="NCBI Taxonomy" id="57577"/>
    <lineage>
        <taxon>Eukaryota</taxon>
        <taxon>Viridiplantae</taxon>
        <taxon>Streptophyta</taxon>
        <taxon>Embryophyta</taxon>
        <taxon>Tracheophyta</taxon>
        <taxon>Spermatophyta</taxon>
        <taxon>Magnoliopsida</taxon>
        <taxon>eudicotyledons</taxon>
        <taxon>Gunneridae</taxon>
        <taxon>Pentapetalae</taxon>
        <taxon>rosids</taxon>
        <taxon>fabids</taxon>
        <taxon>Fabales</taxon>
        <taxon>Fabaceae</taxon>
        <taxon>Papilionoideae</taxon>
        <taxon>50 kb inversion clade</taxon>
        <taxon>NPAAA clade</taxon>
        <taxon>Hologalegina</taxon>
        <taxon>IRL clade</taxon>
        <taxon>Trifolieae</taxon>
        <taxon>Trifolium</taxon>
    </lineage>
</organism>
<name>A0ACB0JRJ3_TRIPR</name>
<proteinExistence type="predicted"/>
<gene>
    <name evidence="1" type="ORF">MILVUS5_LOCUS16180</name>
</gene>
<dbReference type="Proteomes" id="UP001177021">
    <property type="component" value="Unassembled WGS sequence"/>
</dbReference>
<protein>
    <submittedName>
        <fullName evidence="1">Uncharacterized protein</fullName>
    </submittedName>
</protein>
<reference evidence="1" key="1">
    <citation type="submission" date="2023-10" db="EMBL/GenBank/DDBJ databases">
        <authorList>
            <person name="Rodriguez Cubillos JULIANA M."/>
            <person name="De Vega J."/>
        </authorList>
    </citation>
    <scope>NUCLEOTIDE SEQUENCE</scope>
</reference>
<keyword evidence="2" id="KW-1185">Reference proteome</keyword>
<evidence type="ECO:0000313" key="1">
    <source>
        <dbReference type="EMBL" id="CAJ2647719.1"/>
    </source>
</evidence>
<sequence>MATRGRRTKRARGRGRSDPPQPSNSLGVKVDNEEIQKEGPAKGFDALNNKQKSAPFNSEQNDEDNNYNDDEEMQLIMDEIYQRQLVKKQAADANNAKNCIEASFGLPSNVRPSSGGSPAETDWQKLISLEGIFSSGRRITRSQGRGCSNPPGPSQLCIDPPPQPVHTLVSPGVKNDKKRIQKKRQGKGADTLNNKQKSTAFNSEQNVEYCDNNGAEDEELQLIIDKICHSQLHKQQATVANNVEKYIGSNFGLSNNARSSSVGYHVENDTRKVISVEDISNPGRRITRGRGRGRSDPPGPSQSCIVPPPQPAHTTVIPGVKSDKSRIQKKGRGKGVDTLNNKRKSSAFDSEQNDEYYDNNAGVDEELGLVTEKSIQPQLHRKQTTDANNVEKYIGSNFGLSPNVRSSSVGYHVETDTRKVISVEGISNPGRGIKRGQGRGCSDPPRPSQSCTVPPLTTILVAPGVHNDNNRVQRKGLVKGFSALNSKQKATAVYPEHNDEYNDYSNDEEMQLIMEKIYQRQLLKQQAAIANNVKKCIGDSFGLSHDVRPSSGGSHIEADRRNVVSVEGISNLGRGIKRGRGRGRSDPPGPSQSCTVPPPTAHTLVAPGVQNDNNRVQRKGLVKGFSALNNKQKETAVNPEHDDEYNDYSDDEDEEMQLIMEKIYQRQLRKQQAAIANNVKKRIGDNFGLSHNVRPSSGGSHIEADRRNILSVEGISNLGRGIKHGRGRGRSDPPGPSQSCIDPPATARTSVSPGAAADNGHATVYDRGDTSAAMGMKNDKNKMQSKGLVKGLDALNNTQQFAAVSSGENDKYSDYNDGEDEEMQLIGEKSIEQPLRHQVDDTNNVKQCNRGDSGVSNHGSMDSASSDSVSNSTDYSPANDPTSLPLSGRSRVGIDRRKVISIEDNSNPRRFIPQSVTRDIISTVIGQMPIPAAKWKAYPIEKKDELFKEFMGKYKFASDSECNIARMVWERTCMDRYPDHLKNARKTALRRVNSTNLADTKGHGPKGLKPEIWNGLVDIWLKPEWTKMSDANRCNRASKPDSALHTGGSISFREHKKRMEEEIKQEVSYRDVYDHVHKRKDGGYISRRSKKLIELYDTIMLEKYGEDMSMHPEFDSEVWAEVSGMNKKRRTYGYEGRNLDTGTFGPMSTSDPEAAGPSRTHTVAPRTHTAAPTEEYIKEAVNTAMTSFMQTQLAPMLQPILSMIGSSMREALSQGKVAEKDGEAER</sequence>
<comment type="caution">
    <text evidence="1">The sequence shown here is derived from an EMBL/GenBank/DDBJ whole genome shotgun (WGS) entry which is preliminary data.</text>
</comment>
<accession>A0ACB0JRJ3</accession>
<evidence type="ECO:0000313" key="2">
    <source>
        <dbReference type="Proteomes" id="UP001177021"/>
    </source>
</evidence>
<dbReference type="EMBL" id="CASHSV030000109">
    <property type="protein sequence ID" value="CAJ2647719.1"/>
    <property type="molecule type" value="Genomic_DNA"/>
</dbReference>